<reference evidence="9 10" key="1">
    <citation type="submission" date="2024-05" db="EMBL/GenBank/DDBJ databases">
        <title>Three bacterial strains, DH-69, EH-24, and ECK-19 isolated from coastal sediments.</title>
        <authorList>
            <person name="Ye Y.-Q."/>
            <person name="Du Z.-J."/>
        </authorList>
    </citation>
    <scope>NUCLEOTIDE SEQUENCE [LARGE SCALE GENOMIC DNA]</scope>
    <source>
        <strain evidence="9 10">ECK-19</strain>
    </source>
</reference>
<feature type="transmembrane region" description="Helical" evidence="8">
    <location>
        <begin position="115"/>
        <end position="137"/>
    </location>
</feature>
<feature type="transmembrane region" description="Helical" evidence="8">
    <location>
        <begin position="221"/>
        <end position="240"/>
    </location>
</feature>
<proteinExistence type="inferred from homology"/>
<evidence type="ECO:0000256" key="6">
    <source>
        <dbReference type="ARBA" id="ARBA00023136"/>
    </source>
</evidence>
<sequence>MPEALSQNVIWALGVIYGLLIVASVIVGILKWRSPGKATTELSRRVTSWWFMITIFTVAIVTNRIVSTVFLGLMTYLAFKEYISLIPTRPVDRIILFFAYLAIPVQFTFAHLNSYGLFLVFIPVWMFLFFPMVMTLVGKTEGFLRAVGTLSWGMMITVFALSHTAMLLAAGPSAGPAGGAGLLLFLVALTQFNDVAQFTWGKLFGRHKIVPKVSPNKTWEGFLGGLGSTMVVAALAGPFLTPMPFYYAALAGGMIAIAGFLGDVTISAFKRDLGVKDSGGLIPGHGGILDRVDSLTYAAPVFYHAMHFFVFSGRI</sequence>
<dbReference type="EMBL" id="JBEHZE010000001">
    <property type="protein sequence ID" value="MEX6632339.1"/>
    <property type="molecule type" value="Genomic_DNA"/>
</dbReference>
<dbReference type="RefSeq" id="WP_369312265.1">
    <property type="nucleotide sequence ID" value="NZ_JBEHZE010000001.1"/>
</dbReference>
<dbReference type="Proteomes" id="UP001560685">
    <property type="component" value="Unassembled WGS sequence"/>
</dbReference>
<gene>
    <name evidence="9" type="ORF">ABFZ84_02150</name>
</gene>
<evidence type="ECO:0000256" key="4">
    <source>
        <dbReference type="ARBA" id="ARBA00022692"/>
    </source>
</evidence>
<keyword evidence="3 7" id="KW-0808">Transferase</keyword>
<comment type="caution">
    <text evidence="9">The sequence shown here is derived from an EMBL/GenBank/DDBJ whole genome shotgun (WGS) entry which is preliminary data.</text>
</comment>
<feature type="transmembrane region" description="Helical" evidence="8">
    <location>
        <begin position="91"/>
        <end position="109"/>
    </location>
</feature>
<protein>
    <recommendedName>
        <fullName evidence="7">Phosphatidate cytidylyltransferase</fullName>
        <ecNumber evidence="7">2.7.7.41</ecNumber>
    </recommendedName>
</protein>
<comment type="pathway">
    <text evidence="7">Phospholipid metabolism; CDP-diacylglycerol biosynthesis; CDP-diacylglycerol from sn-glycerol 3-phosphate: step 3/3.</text>
</comment>
<evidence type="ECO:0000313" key="9">
    <source>
        <dbReference type="EMBL" id="MEX6632339.1"/>
    </source>
</evidence>
<dbReference type="PANTHER" id="PTHR43535">
    <property type="entry name" value="PHOSPHATIDATE CYTIDYLYLTRANSFERASE"/>
    <property type="match status" value="1"/>
</dbReference>
<dbReference type="GO" id="GO:0016779">
    <property type="term" value="F:nucleotidyltransferase activity"/>
    <property type="evidence" value="ECO:0007669"/>
    <property type="project" value="UniProtKB-KW"/>
</dbReference>
<feature type="transmembrane region" description="Helical" evidence="8">
    <location>
        <begin position="9"/>
        <end position="30"/>
    </location>
</feature>
<dbReference type="InterPro" id="IPR000374">
    <property type="entry name" value="PC_trans"/>
</dbReference>
<dbReference type="PROSITE" id="PS01315">
    <property type="entry name" value="CDS"/>
    <property type="match status" value="1"/>
</dbReference>
<name>A0ABV3Z2T0_9PROT</name>
<feature type="transmembrane region" description="Helical" evidence="8">
    <location>
        <begin position="149"/>
        <end position="171"/>
    </location>
</feature>
<keyword evidence="4 7" id="KW-0812">Transmembrane</keyword>
<evidence type="ECO:0000256" key="8">
    <source>
        <dbReference type="SAM" id="Phobius"/>
    </source>
</evidence>
<evidence type="ECO:0000256" key="2">
    <source>
        <dbReference type="ARBA" id="ARBA00010185"/>
    </source>
</evidence>
<dbReference type="Pfam" id="PF01148">
    <property type="entry name" value="CTP_transf_1"/>
    <property type="match status" value="1"/>
</dbReference>
<keyword evidence="5 8" id="KW-1133">Transmembrane helix</keyword>
<comment type="subcellular location">
    <subcellularLocation>
        <location evidence="1">Membrane</location>
        <topology evidence="1">Multi-pass membrane protein</topology>
    </subcellularLocation>
</comment>
<evidence type="ECO:0000256" key="3">
    <source>
        <dbReference type="ARBA" id="ARBA00022679"/>
    </source>
</evidence>
<evidence type="ECO:0000313" key="10">
    <source>
        <dbReference type="Proteomes" id="UP001560685"/>
    </source>
</evidence>
<comment type="similarity">
    <text evidence="2 7">Belongs to the CDS family.</text>
</comment>
<keyword evidence="7 9" id="KW-0548">Nucleotidyltransferase</keyword>
<evidence type="ECO:0000256" key="1">
    <source>
        <dbReference type="ARBA" id="ARBA00004141"/>
    </source>
</evidence>
<organism evidence="9 10">
    <name type="scientific">Hyphococcus lacteus</name>
    <dbReference type="NCBI Taxonomy" id="3143536"/>
    <lineage>
        <taxon>Bacteria</taxon>
        <taxon>Pseudomonadati</taxon>
        <taxon>Pseudomonadota</taxon>
        <taxon>Alphaproteobacteria</taxon>
        <taxon>Parvularculales</taxon>
        <taxon>Parvularculaceae</taxon>
        <taxon>Hyphococcus</taxon>
    </lineage>
</organism>
<accession>A0ABV3Z2T0</accession>
<feature type="transmembrane region" description="Helical" evidence="8">
    <location>
        <begin position="50"/>
        <end position="79"/>
    </location>
</feature>
<dbReference type="PANTHER" id="PTHR43535:SF1">
    <property type="entry name" value="PHOSPHATIDATE CYTIDYLYLTRANSFERASE"/>
    <property type="match status" value="1"/>
</dbReference>
<keyword evidence="6 8" id="KW-0472">Membrane</keyword>
<evidence type="ECO:0000256" key="7">
    <source>
        <dbReference type="RuleBase" id="RU003938"/>
    </source>
</evidence>
<comment type="catalytic activity">
    <reaction evidence="7">
        <text>a 1,2-diacyl-sn-glycero-3-phosphate + CTP + H(+) = a CDP-1,2-diacyl-sn-glycerol + diphosphate</text>
        <dbReference type="Rhea" id="RHEA:16229"/>
        <dbReference type="ChEBI" id="CHEBI:15378"/>
        <dbReference type="ChEBI" id="CHEBI:33019"/>
        <dbReference type="ChEBI" id="CHEBI:37563"/>
        <dbReference type="ChEBI" id="CHEBI:58332"/>
        <dbReference type="ChEBI" id="CHEBI:58608"/>
        <dbReference type="EC" id="2.7.7.41"/>
    </reaction>
</comment>
<feature type="transmembrane region" description="Helical" evidence="8">
    <location>
        <begin position="177"/>
        <end position="200"/>
    </location>
</feature>
<feature type="transmembrane region" description="Helical" evidence="8">
    <location>
        <begin position="246"/>
        <end position="266"/>
    </location>
</feature>
<evidence type="ECO:0000256" key="5">
    <source>
        <dbReference type="ARBA" id="ARBA00022989"/>
    </source>
</evidence>
<keyword evidence="10" id="KW-1185">Reference proteome</keyword>
<dbReference type="EC" id="2.7.7.41" evidence="7"/>